<dbReference type="RefSeq" id="WP_064041688.1">
    <property type="nucleotide sequence ID" value="NZ_LUUJ01000105.1"/>
</dbReference>
<proteinExistence type="predicted"/>
<sequence>MLGINQHSLRQAILAVLGAGAMTAYSGQAAAISPASLGVIGAGDSATVSGNAPKRAWADYGTGFNYGWTHTAQFRIFQVGDSTDLTAGTRFDLTVNLKQNGGASPMNFPGFSIWTSGSAPMVTGAATGGGYGHEWSQVRGPSDGGVAGHDKEVGVNPSLGSNGWMNSNGGTLVSGHDGWIGYANAGYSFTNGDGDKVQGLFAGASNPGNVGQYGGGASDPLNGTALANVNQNSPYVYTGFASLSAGEAMLTLQGLKAGYYLIGWAGSCPDDNANGQNCGTAAGQAYRLTINNTGVSAVPLPGAVWLFGSALFGFTALGRKKPLAV</sequence>
<accession>A0A177N6Y1</accession>
<dbReference type="Proteomes" id="UP000077857">
    <property type="component" value="Unassembled WGS sequence"/>
</dbReference>
<dbReference type="EMBL" id="LUUJ01000105">
    <property type="protein sequence ID" value="OAI12890.1"/>
    <property type="molecule type" value="Genomic_DNA"/>
</dbReference>
<gene>
    <name evidence="1" type="ORF">A1507_18335</name>
</gene>
<reference evidence="1 2" key="1">
    <citation type="submission" date="2016-03" db="EMBL/GenBank/DDBJ databases">
        <authorList>
            <person name="Ploux O."/>
        </authorList>
    </citation>
    <scope>NUCLEOTIDE SEQUENCE [LARGE SCALE GENOMIC DNA]</scope>
    <source>
        <strain evidence="1 2">R-45378</strain>
    </source>
</reference>
<protein>
    <submittedName>
        <fullName evidence="1">Uncharacterized protein</fullName>
    </submittedName>
</protein>
<dbReference type="AlphaFoldDB" id="A0A177N6Y1"/>
<organism evidence="1 2">
    <name type="scientific">Methylomonas koyamae</name>
    <dbReference type="NCBI Taxonomy" id="702114"/>
    <lineage>
        <taxon>Bacteria</taxon>
        <taxon>Pseudomonadati</taxon>
        <taxon>Pseudomonadota</taxon>
        <taxon>Gammaproteobacteria</taxon>
        <taxon>Methylococcales</taxon>
        <taxon>Methylococcaceae</taxon>
        <taxon>Methylomonas</taxon>
    </lineage>
</organism>
<evidence type="ECO:0000313" key="2">
    <source>
        <dbReference type="Proteomes" id="UP000077857"/>
    </source>
</evidence>
<name>A0A177N6Y1_9GAMM</name>
<comment type="caution">
    <text evidence="1">The sequence shown here is derived from an EMBL/GenBank/DDBJ whole genome shotgun (WGS) entry which is preliminary data.</text>
</comment>
<evidence type="ECO:0000313" key="1">
    <source>
        <dbReference type="EMBL" id="OAI12890.1"/>
    </source>
</evidence>